<dbReference type="Pfam" id="PF14617">
    <property type="entry name" value="CMS1"/>
    <property type="match status" value="1"/>
</dbReference>
<dbReference type="PANTHER" id="PTHR24030">
    <property type="entry name" value="PROTEIN CMSS1"/>
    <property type="match status" value="1"/>
</dbReference>
<dbReference type="AlphaFoldDB" id="A0A9W8DKS7"/>
<comment type="caution">
    <text evidence="2">The sequence shown here is derived from an EMBL/GenBank/DDBJ whole genome shotgun (WGS) entry which is preliminary data.</text>
</comment>
<evidence type="ECO:0000313" key="3">
    <source>
        <dbReference type="Proteomes" id="UP001150569"/>
    </source>
</evidence>
<organism evidence="2 3">
    <name type="scientific">Tieghemiomyces parasiticus</name>
    <dbReference type="NCBI Taxonomy" id="78921"/>
    <lineage>
        <taxon>Eukaryota</taxon>
        <taxon>Fungi</taxon>
        <taxon>Fungi incertae sedis</taxon>
        <taxon>Zoopagomycota</taxon>
        <taxon>Kickxellomycotina</taxon>
        <taxon>Dimargaritomycetes</taxon>
        <taxon>Dimargaritales</taxon>
        <taxon>Dimargaritaceae</taxon>
        <taxon>Tieghemiomyces</taxon>
    </lineage>
</organism>
<proteinExistence type="predicted"/>
<dbReference type="GO" id="GO:0005634">
    <property type="term" value="C:nucleus"/>
    <property type="evidence" value="ECO:0007669"/>
    <property type="project" value="TreeGrafter"/>
</dbReference>
<sequence length="275" mass="31017">MPKRPPSFNVESLDDGLDYEVDLAASGGEDNYENSPQPAAKSDAKKTAKEKKKLNKKPRLSYFSDPAVAFGTPEEQASFMNHKLRHAFKGISQLELEGASFKNSERDRPCSYFIDSSDYVNPRTPSVLPDWFGKYGNVTFGGSRVKVAKGTPKVLIITCHANRATELIRESRKLAPKVQVAKLFARHMKIEEQRKLLKKFHTDVAVGTPNRILKLMEDPASLTLGRTELIILDCFRDGKDRMVVDMPDCSQDLFILFRQFFLPQLDAGKLRVGMF</sequence>
<reference evidence="2" key="1">
    <citation type="submission" date="2022-07" db="EMBL/GenBank/DDBJ databases">
        <title>Phylogenomic reconstructions and comparative analyses of Kickxellomycotina fungi.</title>
        <authorList>
            <person name="Reynolds N.K."/>
            <person name="Stajich J.E."/>
            <person name="Barry K."/>
            <person name="Grigoriev I.V."/>
            <person name="Crous P."/>
            <person name="Smith M.E."/>
        </authorList>
    </citation>
    <scope>NUCLEOTIDE SEQUENCE</scope>
    <source>
        <strain evidence="2">RSA 861</strain>
    </source>
</reference>
<evidence type="ECO:0000256" key="1">
    <source>
        <dbReference type="SAM" id="MobiDB-lite"/>
    </source>
</evidence>
<dbReference type="EMBL" id="JANBPT010001709">
    <property type="protein sequence ID" value="KAJ1905629.1"/>
    <property type="molecule type" value="Genomic_DNA"/>
</dbReference>
<dbReference type="InterPro" id="IPR027417">
    <property type="entry name" value="P-loop_NTPase"/>
</dbReference>
<dbReference type="Proteomes" id="UP001150569">
    <property type="component" value="Unassembled WGS sequence"/>
</dbReference>
<protein>
    <submittedName>
        <fullName evidence="2">Cms1 ribosomal small subunit</fullName>
    </submittedName>
</protein>
<gene>
    <name evidence="2" type="primary">CMSS1_2</name>
    <name evidence="2" type="ORF">IWQ60_012244</name>
</gene>
<dbReference type="Gene3D" id="3.40.50.300">
    <property type="entry name" value="P-loop containing nucleotide triphosphate hydrolases"/>
    <property type="match status" value="1"/>
</dbReference>
<dbReference type="PANTHER" id="PTHR24030:SF0">
    <property type="entry name" value="PROTEIN CMSS1"/>
    <property type="match status" value="1"/>
</dbReference>
<dbReference type="GO" id="GO:0030686">
    <property type="term" value="C:90S preribosome"/>
    <property type="evidence" value="ECO:0007669"/>
    <property type="project" value="TreeGrafter"/>
</dbReference>
<keyword evidence="3" id="KW-1185">Reference proteome</keyword>
<evidence type="ECO:0000313" key="2">
    <source>
        <dbReference type="EMBL" id="KAJ1905629.1"/>
    </source>
</evidence>
<dbReference type="OrthoDB" id="1929311at2759"/>
<dbReference type="InterPro" id="IPR032704">
    <property type="entry name" value="Cms1"/>
</dbReference>
<name>A0A9W8DKS7_9FUNG</name>
<accession>A0A9W8DKS7</accession>
<feature type="region of interest" description="Disordered" evidence="1">
    <location>
        <begin position="26"/>
        <end position="55"/>
    </location>
</feature>